<gene>
    <name evidence="2" type="ORF">BOLC8T47638H</name>
</gene>
<dbReference type="EMBL" id="LR031879">
    <property type="protein sequence ID" value="VDD54409.1"/>
    <property type="molecule type" value="Genomic_DNA"/>
</dbReference>
<evidence type="ECO:0000259" key="1">
    <source>
        <dbReference type="Pfam" id="PF04937"/>
    </source>
</evidence>
<organism evidence="2">
    <name type="scientific">Brassica oleracea</name>
    <name type="common">Wild cabbage</name>
    <dbReference type="NCBI Taxonomy" id="3712"/>
    <lineage>
        <taxon>Eukaryota</taxon>
        <taxon>Viridiplantae</taxon>
        <taxon>Streptophyta</taxon>
        <taxon>Embryophyta</taxon>
        <taxon>Tracheophyta</taxon>
        <taxon>Spermatophyta</taxon>
        <taxon>Magnoliopsida</taxon>
        <taxon>eudicotyledons</taxon>
        <taxon>Gunneridae</taxon>
        <taxon>Pentapetalae</taxon>
        <taxon>rosids</taxon>
        <taxon>malvids</taxon>
        <taxon>Brassicales</taxon>
        <taxon>Brassicaceae</taxon>
        <taxon>Brassiceae</taxon>
        <taxon>Brassica</taxon>
    </lineage>
</organism>
<evidence type="ECO:0000313" key="2">
    <source>
        <dbReference type="EMBL" id="VDD54409.1"/>
    </source>
</evidence>
<dbReference type="PANTHER" id="PTHR32166">
    <property type="entry name" value="OSJNBA0013A04.12 PROTEIN"/>
    <property type="match status" value="1"/>
</dbReference>
<proteinExistence type="predicted"/>
<dbReference type="AlphaFoldDB" id="A0A3P6GKG0"/>
<feature type="domain" description="DUF659" evidence="1">
    <location>
        <begin position="7"/>
        <end position="66"/>
    </location>
</feature>
<accession>A0A3P6GKG0</accession>
<reference evidence="2" key="1">
    <citation type="submission" date="2018-11" db="EMBL/GenBank/DDBJ databases">
        <authorList>
            <consortium name="Genoscope - CEA"/>
            <person name="William W."/>
        </authorList>
    </citation>
    <scope>NUCLEOTIDE SEQUENCE</scope>
</reference>
<name>A0A3P6GKG0_BRAOL</name>
<protein>
    <recommendedName>
        <fullName evidence="1">DUF659 domain-containing protein</fullName>
    </recommendedName>
</protein>
<sequence>MWLKPLSMYELRFSLVQKEVANAQAQLVPNREEWAVKGCSIMSDGWRDSVVQINIVNFLVNSPKGSLTCPLVKVLRMVDGENGVHLQWIGLKKPLLRVSMEEGEV</sequence>
<dbReference type="PANTHER" id="PTHR32166:SF122">
    <property type="entry name" value="OS09G0499600 PROTEIN"/>
    <property type="match status" value="1"/>
</dbReference>
<dbReference type="InterPro" id="IPR007021">
    <property type="entry name" value="DUF659"/>
</dbReference>
<dbReference type="Pfam" id="PF04937">
    <property type="entry name" value="DUF659"/>
    <property type="match status" value="1"/>
</dbReference>